<feature type="transmembrane region" description="Helical" evidence="2">
    <location>
        <begin position="42"/>
        <end position="64"/>
    </location>
</feature>
<dbReference type="VEuPathDB" id="VectorBase:GPAI019173"/>
<evidence type="ECO:0000256" key="1">
    <source>
        <dbReference type="SAM" id="MobiDB-lite"/>
    </source>
</evidence>
<sequence length="146" mass="15721">MGEEGGESGDVVGDGCVIVAELLTVDGCCDIVLLLVVGKDPLIWNAAAGIFVVGEFMLTCVAALSDVADFDTSGEVFDFGESGFEFGLIWPSANVGVPLALFEKFLLSIYSDNNNNNDDDDYYYDDDDDDDDDDNDGDDDYDDHPC</sequence>
<keyword evidence="2" id="KW-0472">Membrane</keyword>
<keyword evidence="2" id="KW-1133">Transmembrane helix</keyword>
<proteinExistence type="predicted"/>
<reference evidence="4" key="1">
    <citation type="submission" date="2014-03" db="EMBL/GenBank/DDBJ databases">
        <authorList>
            <person name="Aksoy S."/>
            <person name="Warren W."/>
            <person name="Wilson R.K."/>
        </authorList>
    </citation>
    <scope>NUCLEOTIDE SEQUENCE [LARGE SCALE GENOMIC DNA]</scope>
    <source>
        <strain evidence="4">IAEA</strain>
    </source>
</reference>
<evidence type="ECO:0000256" key="2">
    <source>
        <dbReference type="SAM" id="Phobius"/>
    </source>
</evidence>
<dbReference type="AlphaFoldDB" id="A0A1A9ZME7"/>
<dbReference type="Proteomes" id="UP000092445">
    <property type="component" value="Unassembled WGS sequence"/>
</dbReference>
<name>A0A1A9ZME7_GLOPL</name>
<evidence type="ECO:0000313" key="3">
    <source>
        <dbReference type="EnsemblMetazoa" id="GPAI019173-PA"/>
    </source>
</evidence>
<keyword evidence="4" id="KW-1185">Reference proteome</keyword>
<protein>
    <submittedName>
        <fullName evidence="3">Uncharacterized protein</fullName>
    </submittedName>
</protein>
<reference evidence="3" key="2">
    <citation type="submission" date="2020-05" db="UniProtKB">
        <authorList>
            <consortium name="EnsemblMetazoa"/>
        </authorList>
    </citation>
    <scope>IDENTIFICATION</scope>
    <source>
        <strain evidence="3">IAEA</strain>
    </source>
</reference>
<accession>A0A1A9ZME7</accession>
<evidence type="ECO:0000313" key="4">
    <source>
        <dbReference type="Proteomes" id="UP000092445"/>
    </source>
</evidence>
<dbReference type="EnsemblMetazoa" id="GPAI019173-RA">
    <property type="protein sequence ID" value="GPAI019173-PA"/>
    <property type="gene ID" value="GPAI019173"/>
</dbReference>
<feature type="region of interest" description="Disordered" evidence="1">
    <location>
        <begin position="118"/>
        <end position="146"/>
    </location>
</feature>
<keyword evidence="2" id="KW-0812">Transmembrane</keyword>
<organism evidence="3 4">
    <name type="scientific">Glossina pallidipes</name>
    <name type="common">Tsetse fly</name>
    <dbReference type="NCBI Taxonomy" id="7398"/>
    <lineage>
        <taxon>Eukaryota</taxon>
        <taxon>Metazoa</taxon>
        <taxon>Ecdysozoa</taxon>
        <taxon>Arthropoda</taxon>
        <taxon>Hexapoda</taxon>
        <taxon>Insecta</taxon>
        <taxon>Pterygota</taxon>
        <taxon>Neoptera</taxon>
        <taxon>Endopterygota</taxon>
        <taxon>Diptera</taxon>
        <taxon>Brachycera</taxon>
        <taxon>Muscomorpha</taxon>
        <taxon>Hippoboscoidea</taxon>
        <taxon>Glossinidae</taxon>
        <taxon>Glossina</taxon>
    </lineage>
</organism>